<sequence>HVHTARFIFLKTRLYLQWIFVGVLFASQESIIPYLILQRIRSFRASERAKEDSH</sequence>
<organism evidence="2 3">
    <name type="scientific">Allacma fusca</name>
    <dbReference type="NCBI Taxonomy" id="39272"/>
    <lineage>
        <taxon>Eukaryota</taxon>
        <taxon>Metazoa</taxon>
        <taxon>Ecdysozoa</taxon>
        <taxon>Arthropoda</taxon>
        <taxon>Hexapoda</taxon>
        <taxon>Collembola</taxon>
        <taxon>Symphypleona</taxon>
        <taxon>Sminthuridae</taxon>
        <taxon>Allacma</taxon>
    </lineage>
</organism>
<feature type="non-terminal residue" evidence="2">
    <location>
        <position position="1"/>
    </location>
</feature>
<proteinExistence type="predicted"/>
<evidence type="ECO:0000313" key="3">
    <source>
        <dbReference type="Proteomes" id="UP000708208"/>
    </source>
</evidence>
<keyword evidence="1" id="KW-1133">Transmembrane helix</keyword>
<feature type="transmembrane region" description="Helical" evidence="1">
    <location>
        <begin position="15"/>
        <end position="37"/>
    </location>
</feature>
<evidence type="ECO:0000256" key="1">
    <source>
        <dbReference type="SAM" id="Phobius"/>
    </source>
</evidence>
<dbReference type="Proteomes" id="UP000708208">
    <property type="component" value="Unassembled WGS sequence"/>
</dbReference>
<dbReference type="EMBL" id="CAJVCH010537136">
    <property type="protein sequence ID" value="CAG7825665.1"/>
    <property type="molecule type" value="Genomic_DNA"/>
</dbReference>
<keyword evidence="3" id="KW-1185">Reference proteome</keyword>
<accession>A0A8J2LNK0</accession>
<keyword evidence="1" id="KW-0472">Membrane</keyword>
<name>A0A8J2LNK0_9HEXA</name>
<comment type="caution">
    <text evidence="2">The sequence shown here is derived from an EMBL/GenBank/DDBJ whole genome shotgun (WGS) entry which is preliminary data.</text>
</comment>
<evidence type="ECO:0000313" key="2">
    <source>
        <dbReference type="EMBL" id="CAG7825665.1"/>
    </source>
</evidence>
<protein>
    <submittedName>
        <fullName evidence="2">Uncharacterized protein</fullName>
    </submittedName>
</protein>
<dbReference type="AlphaFoldDB" id="A0A8J2LNK0"/>
<reference evidence="2" key="1">
    <citation type="submission" date="2021-06" db="EMBL/GenBank/DDBJ databases">
        <authorList>
            <person name="Hodson N. C."/>
            <person name="Mongue J. A."/>
            <person name="Jaron S. K."/>
        </authorList>
    </citation>
    <scope>NUCLEOTIDE SEQUENCE</scope>
</reference>
<gene>
    <name evidence="2" type="ORF">AFUS01_LOCUS35766</name>
</gene>
<keyword evidence="1" id="KW-0812">Transmembrane</keyword>